<gene>
    <name evidence="2" type="ORF">CYJ76_00845</name>
</gene>
<feature type="region of interest" description="Disordered" evidence="1">
    <location>
        <begin position="1"/>
        <end position="20"/>
    </location>
</feature>
<feature type="compositionally biased region" description="Low complexity" evidence="1">
    <location>
        <begin position="57"/>
        <end position="68"/>
    </location>
</feature>
<protein>
    <submittedName>
        <fullName evidence="2">Uncharacterized protein</fullName>
    </submittedName>
</protein>
<proteinExistence type="predicted"/>
<dbReference type="EMBL" id="PKIZ01000001">
    <property type="protein sequence ID" value="PKZ42826.1"/>
    <property type="molecule type" value="Genomic_DNA"/>
</dbReference>
<sequence>MVAEEAADSDDTEKHRVTGRYVFHGESHEATLLAPRSSTRMGHMPVLVNPRRPGRPGRPVSPRSPYNI</sequence>
<comment type="caution">
    <text evidence="2">The sequence shown here is derived from an EMBL/GenBank/DDBJ whole genome shotgun (WGS) entry which is preliminary data.</text>
</comment>
<dbReference type="Proteomes" id="UP000234206">
    <property type="component" value="Unassembled WGS sequence"/>
</dbReference>
<name>A0A2I1PDY0_9MICO</name>
<evidence type="ECO:0000313" key="2">
    <source>
        <dbReference type="EMBL" id="PKZ42826.1"/>
    </source>
</evidence>
<evidence type="ECO:0000313" key="3">
    <source>
        <dbReference type="Proteomes" id="UP000234206"/>
    </source>
</evidence>
<accession>A0A2I1PDY0</accession>
<organism evidence="2 3">
    <name type="scientific">Kytococcus schroeteri</name>
    <dbReference type="NCBI Taxonomy" id="138300"/>
    <lineage>
        <taxon>Bacteria</taxon>
        <taxon>Bacillati</taxon>
        <taxon>Actinomycetota</taxon>
        <taxon>Actinomycetes</taxon>
        <taxon>Micrococcales</taxon>
        <taxon>Kytococcaceae</taxon>
        <taxon>Kytococcus</taxon>
    </lineage>
</organism>
<reference evidence="2 3" key="1">
    <citation type="submission" date="2017-12" db="EMBL/GenBank/DDBJ databases">
        <title>Phylogenetic diversity of female urinary microbiome.</title>
        <authorList>
            <person name="Thomas-White K."/>
            <person name="Wolfe A.J."/>
        </authorList>
    </citation>
    <scope>NUCLEOTIDE SEQUENCE [LARGE SCALE GENOMIC DNA]</scope>
    <source>
        <strain evidence="2 3">UMB1298</strain>
    </source>
</reference>
<feature type="compositionally biased region" description="Acidic residues" evidence="1">
    <location>
        <begin position="1"/>
        <end position="11"/>
    </location>
</feature>
<keyword evidence="3" id="KW-1185">Reference proteome</keyword>
<evidence type="ECO:0000256" key="1">
    <source>
        <dbReference type="SAM" id="MobiDB-lite"/>
    </source>
</evidence>
<dbReference type="AlphaFoldDB" id="A0A2I1PDY0"/>
<feature type="region of interest" description="Disordered" evidence="1">
    <location>
        <begin position="33"/>
        <end position="68"/>
    </location>
</feature>